<organism evidence="1 2">
    <name type="scientific">Mumia flava</name>
    <dbReference type="NCBI Taxonomy" id="1348852"/>
    <lineage>
        <taxon>Bacteria</taxon>
        <taxon>Bacillati</taxon>
        <taxon>Actinomycetota</taxon>
        <taxon>Actinomycetes</taxon>
        <taxon>Propionibacteriales</taxon>
        <taxon>Nocardioidaceae</taxon>
        <taxon>Mumia</taxon>
    </lineage>
</organism>
<evidence type="ECO:0000313" key="2">
    <source>
        <dbReference type="Proteomes" id="UP000230842"/>
    </source>
</evidence>
<proteinExistence type="predicted"/>
<gene>
    <name evidence="1" type="ORF">CLV56_3332</name>
</gene>
<dbReference type="RefSeq" id="WP_039359403.1">
    <property type="nucleotide sequence ID" value="NZ_PGEZ01000002.1"/>
</dbReference>
<reference evidence="1 2" key="1">
    <citation type="submission" date="2017-11" db="EMBL/GenBank/DDBJ databases">
        <title>Genomic Encyclopedia of Archaeal and Bacterial Type Strains, Phase II (KMG-II): From Individual Species to Whole Genera.</title>
        <authorList>
            <person name="Goeker M."/>
        </authorList>
    </citation>
    <scope>NUCLEOTIDE SEQUENCE [LARGE SCALE GENOMIC DNA]</scope>
    <source>
        <strain evidence="1 2">DSM 27763</strain>
    </source>
</reference>
<comment type="caution">
    <text evidence="1">The sequence shown here is derived from an EMBL/GenBank/DDBJ whole genome shotgun (WGS) entry which is preliminary data.</text>
</comment>
<keyword evidence="2" id="KW-1185">Reference proteome</keyword>
<accession>A0A0B2BAQ6</accession>
<sequence length="166" mass="18075">MSNAARGVLYVHSAPSALCPHVEWAVVDALGVPTPLPWRPQPAEPGTYRAEVTWRHEVGSAAACASRMRGWERVRFEITEEPTATTEGARYSYTPSLGIFHAAVGQHGDVVVHEDRLRAATARAAAGEGSLAEEIDALLGRRWDDELEVFRHAGEGAPVRWLNQVG</sequence>
<protein>
    <submittedName>
        <fullName evidence="1">Uncharacterized protein DUF3145</fullName>
    </submittedName>
</protein>
<dbReference type="Proteomes" id="UP000230842">
    <property type="component" value="Unassembled WGS sequence"/>
</dbReference>
<dbReference type="AlphaFoldDB" id="A0A0B2BAQ6"/>
<dbReference type="OrthoDB" id="3210860at2"/>
<dbReference type="InterPro" id="IPR021491">
    <property type="entry name" value="DUF3145"/>
</dbReference>
<evidence type="ECO:0000313" key="1">
    <source>
        <dbReference type="EMBL" id="PJJ53834.1"/>
    </source>
</evidence>
<name>A0A0B2BAQ6_9ACTN</name>
<dbReference type="Pfam" id="PF11343">
    <property type="entry name" value="DUF3145"/>
    <property type="match status" value="1"/>
</dbReference>
<dbReference type="EMBL" id="PGEZ01000002">
    <property type="protein sequence ID" value="PJJ53834.1"/>
    <property type="molecule type" value="Genomic_DNA"/>
</dbReference>